<sequence>MTKYNNKFINNINCYILGRAISSFGTQIYNFILALYILKITGTALTFAITLVLSIIPRIILGPIAGILVDRLDRKKIIVITDILCGIIMLLLYLYMLNHNINIILTLVLSSNKHLKTL</sequence>
<keyword evidence="4 7" id="KW-0812">Transmembrane</keyword>
<evidence type="ECO:0000256" key="3">
    <source>
        <dbReference type="ARBA" id="ARBA00022475"/>
    </source>
</evidence>
<evidence type="ECO:0000313" key="8">
    <source>
        <dbReference type="EMBL" id="MDQ0479769.1"/>
    </source>
</evidence>
<keyword evidence="2" id="KW-0813">Transport</keyword>
<dbReference type="PANTHER" id="PTHR43266">
    <property type="entry name" value="MACROLIDE-EFFLUX PROTEIN"/>
    <property type="match status" value="1"/>
</dbReference>
<comment type="subcellular location">
    <subcellularLocation>
        <location evidence="1">Cell membrane</location>
        <topology evidence="1">Multi-pass membrane protein</topology>
    </subcellularLocation>
</comment>
<evidence type="ECO:0000256" key="2">
    <source>
        <dbReference type="ARBA" id="ARBA00022448"/>
    </source>
</evidence>
<dbReference type="RefSeq" id="WP_307355719.1">
    <property type="nucleotide sequence ID" value="NZ_BAAACJ010000001.1"/>
</dbReference>
<organism evidence="8 9">
    <name type="scientific">Hathewaya limosa</name>
    <name type="common">Clostridium limosum</name>
    <dbReference type="NCBI Taxonomy" id="1536"/>
    <lineage>
        <taxon>Bacteria</taxon>
        <taxon>Bacillati</taxon>
        <taxon>Bacillota</taxon>
        <taxon>Clostridia</taxon>
        <taxon>Eubacteriales</taxon>
        <taxon>Clostridiaceae</taxon>
        <taxon>Hathewaya</taxon>
    </lineage>
</organism>
<dbReference type="SUPFAM" id="SSF103473">
    <property type="entry name" value="MFS general substrate transporter"/>
    <property type="match status" value="1"/>
</dbReference>
<feature type="transmembrane region" description="Helical" evidence="7">
    <location>
        <begin position="77"/>
        <end position="96"/>
    </location>
</feature>
<dbReference type="Pfam" id="PF07690">
    <property type="entry name" value="MFS_1"/>
    <property type="match status" value="1"/>
</dbReference>
<feature type="transmembrane region" description="Helical" evidence="7">
    <location>
        <begin position="12"/>
        <end position="38"/>
    </location>
</feature>
<keyword evidence="5 7" id="KW-1133">Transmembrane helix</keyword>
<accession>A0ABU0JUN5</accession>
<protein>
    <submittedName>
        <fullName evidence="8">MFS family permease</fullName>
    </submittedName>
</protein>
<dbReference type="EMBL" id="JAUSWN010000011">
    <property type="protein sequence ID" value="MDQ0479769.1"/>
    <property type="molecule type" value="Genomic_DNA"/>
</dbReference>
<evidence type="ECO:0000256" key="6">
    <source>
        <dbReference type="ARBA" id="ARBA00023136"/>
    </source>
</evidence>
<dbReference type="Gene3D" id="1.20.1250.20">
    <property type="entry name" value="MFS general substrate transporter like domains"/>
    <property type="match status" value="1"/>
</dbReference>
<evidence type="ECO:0000256" key="4">
    <source>
        <dbReference type="ARBA" id="ARBA00022692"/>
    </source>
</evidence>
<dbReference type="InterPro" id="IPR036259">
    <property type="entry name" value="MFS_trans_sf"/>
</dbReference>
<gene>
    <name evidence="8" type="ORF">QOZ93_001511</name>
</gene>
<keyword evidence="9" id="KW-1185">Reference proteome</keyword>
<comment type="caution">
    <text evidence="8">The sequence shown here is derived from an EMBL/GenBank/DDBJ whole genome shotgun (WGS) entry which is preliminary data.</text>
</comment>
<dbReference type="Proteomes" id="UP001224418">
    <property type="component" value="Unassembled WGS sequence"/>
</dbReference>
<evidence type="ECO:0000256" key="5">
    <source>
        <dbReference type="ARBA" id="ARBA00022989"/>
    </source>
</evidence>
<proteinExistence type="predicted"/>
<name>A0ABU0JUN5_HATLI</name>
<evidence type="ECO:0000256" key="1">
    <source>
        <dbReference type="ARBA" id="ARBA00004651"/>
    </source>
</evidence>
<feature type="transmembrane region" description="Helical" evidence="7">
    <location>
        <begin position="44"/>
        <end position="65"/>
    </location>
</feature>
<evidence type="ECO:0000313" key="9">
    <source>
        <dbReference type="Proteomes" id="UP001224418"/>
    </source>
</evidence>
<keyword evidence="6 7" id="KW-0472">Membrane</keyword>
<dbReference type="PANTHER" id="PTHR43266:SF9">
    <property type="entry name" value="PERMEASE, MAJOR FACILITATOR SUPERFAMILY-RELATED"/>
    <property type="match status" value="1"/>
</dbReference>
<reference evidence="8 9" key="1">
    <citation type="submission" date="2023-07" db="EMBL/GenBank/DDBJ databases">
        <title>Genomic Encyclopedia of Type Strains, Phase IV (KMG-IV): sequencing the most valuable type-strain genomes for metagenomic binning, comparative biology and taxonomic classification.</title>
        <authorList>
            <person name="Goeker M."/>
        </authorList>
    </citation>
    <scope>NUCLEOTIDE SEQUENCE [LARGE SCALE GENOMIC DNA]</scope>
    <source>
        <strain evidence="8 9">DSM 1400</strain>
    </source>
</reference>
<dbReference type="InterPro" id="IPR011701">
    <property type="entry name" value="MFS"/>
</dbReference>
<evidence type="ECO:0000256" key="7">
    <source>
        <dbReference type="SAM" id="Phobius"/>
    </source>
</evidence>
<keyword evidence="3" id="KW-1003">Cell membrane</keyword>